<organism evidence="1 2">
    <name type="scientific">Lacisediminihabitans profunda</name>
    <dbReference type="NCBI Taxonomy" id="2594790"/>
    <lineage>
        <taxon>Bacteria</taxon>
        <taxon>Bacillati</taxon>
        <taxon>Actinomycetota</taxon>
        <taxon>Actinomycetes</taxon>
        <taxon>Micrococcales</taxon>
        <taxon>Microbacteriaceae</taxon>
        <taxon>Lacisediminihabitans</taxon>
    </lineage>
</organism>
<evidence type="ECO:0000313" key="2">
    <source>
        <dbReference type="Proteomes" id="UP000321379"/>
    </source>
</evidence>
<dbReference type="InterPro" id="IPR007061">
    <property type="entry name" value="MST-like"/>
</dbReference>
<keyword evidence="2" id="KW-1185">Reference proteome</keyword>
<evidence type="ECO:0000313" key="1">
    <source>
        <dbReference type="EMBL" id="TXN30090.1"/>
    </source>
</evidence>
<proteinExistence type="predicted"/>
<dbReference type="InterPro" id="IPR034660">
    <property type="entry name" value="DinB/YfiT-like"/>
</dbReference>
<dbReference type="Pfam" id="PF04978">
    <property type="entry name" value="MST"/>
    <property type="match status" value="1"/>
</dbReference>
<dbReference type="AlphaFoldDB" id="A0A5C8URA3"/>
<protein>
    <submittedName>
        <fullName evidence="1">DinB family protein</fullName>
    </submittedName>
</protein>
<dbReference type="EMBL" id="VRMG01000008">
    <property type="protein sequence ID" value="TXN30090.1"/>
    <property type="molecule type" value="Genomic_DNA"/>
</dbReference>
<comment type="caution">
    <text evidence="1">The sequence shown here is derived from an EMBL/GenBank/DDBJ whole genome shotgun (WGS) entry which is preliminary data.</text>
</comment>
<accession>A0A5C8URA3</accession>
<gene>
    <name evidence="1" type="ORF">FVP33_11315</name>
</gene>
<dbReference type="Gene3D" id="1.20.120.450">
    <property type="entry name" value="dinb family like domain"/>
    <property type="match status" value="1"/>
</dbReference>
<dbReference type="Proteomes" id="UP000321379">
    <property type="component" value="Unassembled WGS sequence"/>
</dbReference>
<reference evidence="1 2" key="1">
    <citation type="submission" date="2019-08" db="EMBL/GenBank/DDBJ databases">
        <title>Bacterial whole genome sequence for Glaciihabitans sp. CHu50b-6-2.</title>
        <authorList>
            <person name="Jin L."/>
        </authorList>
    </citation>
    <scope>NUCLEOTIDE SEQUENCE [LARGE SCALE GENOMIC DNA]</scope>
    <source>
        <strain evidence="1 2">CHu50b-6-2</strain>
    </source>
</reference>
<dbReference type="SUPFAM" id="SSF109854">
    <property type="entry name" value="DinB/YfiT-like putative metalloenzymes"/>
    <property type="match status" value="1"/>
</dbReference>
<name>A0A5C8URA3_9MICO</name>
<sequence>MDEKATLHRYLRTQRENLLAKIDGLGEYDARRPLTPTGTNLLGLVKHVGSVQLGYFGLVFGRPAERQPAWMADDAPMDADMWASADESRDDIVDFYRYSAEHSDETIGLLPLDATGRVPWWPEERRDVTLHQILVHLCVEIARHAGHADILRELLDGSAGNGPADPNLPRRSAAEWAEYRSRLEAAALEAATAAGGSADRRSV</sequence>